<dbReference type="GO" id="GO:0005886">
    <property type="term" value="C:plasma membrane"/>
    <property type="evidence" value="ECO:0007669"/>
    <property type="project" value="TreeGrafter"/>
</dbReference>
<dbReference type="AlphaFoldDB" id="A0A9P5HEY3"/>
<gene>
    <name evidence="6" type="ORF">G7Z17_g4434</name>
</gene>
<evidence type="ECO:0000256" key="4">
    <source>
        <dbReference type="ARBA" id="ARBA00023136"/>
    </source>
</evidence>
<dbReference type="GO" id="GO:0000324">
    <property type="term" value="C:fungal-type vacuole"/>
    <property type="evidence" value="ECO:0007669"/>
    <property type="project" value="TreeGrafter"/>
</dbReference>
<evidence type="ECO:0000313" key="6">
    <source>
        <dbReference type="EMBL" id="KAF7552281.1"/>
    </source>
</evidence>
<dbReference type="PANTHER" id="PTHR31465:SF9">
    <property type="entry name" value="SPHINGOID LONG-CHAIN BASE TRANSPORTER RSB1"/>
    <property type="match status" value="1"/>
</dbReference>
<dbReference type="OrthoDB" id="4521223at2759"/>
<evidence type="ECO:0000313" key="7">
    <source>
        <dbReference type="Proteomes" id="UP000722485"/>
    </source>
</evidence>
<dbReference type="PANTHER" id="PTHR31465">
    <property type="entry name" value="PROTEIN RTA1-RELATED"/>
    <property type="match status" value="1"/>
</dbReference>
<accession>A0A9P5HEY3</accession>
<dbReference type="Proteomes" id="UP000722485">
    <property type="component" value="Unassembled WGS sequence"/>
</dbReference>
<feature type="transmembrane region" description="Helical" evidence="5">
    <location>
        <begin position="74"/>
        <end position="92"/>
    </location>
</feature>
<reference evidence="6" key="1">
    <citation type="submission" date="2020-03" db="EMBL/GenBank/DDBJ databases">
        <title>Draft Genome Sequence of Cylindrodendrum hubeiense.</title>
        <authorList>
            <person name="Buettner E."/>
            <person name="Kellner H."/>
        </authorList>
    </citation>
    <scope>NUCLEOTIDE SEQUENCE</scope>
    <source>
        <strain evidence="6">IHI 201604</strain>
    </source>
</reference>
<dbReference type="InterPro" id="IPR007568">
    <property type="entry name" value="RTA1"/>
</dbReference>
<feature type="transmembrane region" description="Helical" evidence="5">
    <location>
        <begin position="104"/>
        <end position="127"/>
    </location>
</feature>
<evidence type="ECO:0000256" key="2">
    <source>
        <dbReference type="ARBA" id="ARBA00022692"/>
    </source>
</evidence>
<keyword evidence="4 5" id="KW-0472">Membrane</keyword>
<feature type="transmembrane region" description="Helical" evidence="5">
    <location>
        <begin position="139"/>
        <end position="159"/>
    </location>
</feature>
<keyword evidence="2 5" id="KW-0812">Transmembrane</keyword>
<evidence type="ECO:0000256" key="5">
    <source>
        <dbReference type="SAM" id="Phobius"/>
    </source>
</evidence>
<evidence type="ECO:0008006" key="8">
    <source>
        <dbReference type="Google" id="ProtNLM"/>
    </source>
</evidence>
<protein>
    <recommendedName>
        <fullName evidence="8">RTA1 like protein</fullName>
    </recommendedName>
</protein>
<evidence type="ECO:0000256" key="1">
    <source>
        <dbReference type="ARBA" id="ARBA00004141"/>
    </source>
</evidence>
<evidence type="ECO:0000256" key="3">
    <source>
        <dbReference type="ARBA" id="ARBA00022989"/>
    </source>
</evidence>
<proteinExistence type="predicted"/>
<dbReference type="EMBL" id="JAANBB010000063">
    <property type="protein sequence ID" value="KAF7552281.1"/>
    <property type="molecule type" value="Genomic_DNA"/>
</dbReference>
<name>A0A9P5HEY3_9HYPO</name>
<feature type="transmembrane region" description="Helical" evidence="5">
    <location>
        <begin position="43"/>
        <end position="62"/>
    </location>
</feature>
<comment type="subcellular location">
    <subcellularLocation>
        <location evidence="1">Membrane</location>
        <topology evidence="1">Multi-pass membrane protein</topology>
    </subcellularLocation>
</comment>
<sequence length="281" mass="30577">MQRVDVKAAQVDYLPTLAVNAVYAAVFGLLMLVQLGLGIKFKTWGFMVGMICGSILEAVGYAGRIMPHDNPFNFINLITYAFFSPSIFHPVQIREQGLDNPHSYLIPLTIAPAFLAGTLCLCLSRIIIVYNHQISRFSLRTYAITFITCDSISLVLQGARGELAATPDDYSGSETGRTIMVVGVVLQVVSTSASAKGELFVELRDTKKFTWFQYALGAAVMLVFIRAVNRIAELQQAFNGSIANGKVSLMILERPMIFLAVLAMTVLHPAIAFGGKLSSAA</sequence>
<feature type="transmembrane region" description="Helical" evidence="5">
    <location>
        <begin position="12"/>
        <end position="37"/>
    </location>
</feature>
<organism evidence="6 7">
    <name type="scientific">Cylindrodendrum hubeiense</name>
    <dbReference type="NCBI Taxonomy" id="595255"/>
    <lineage>
        <taxon>Eukaryota</taxon>
        <taxon>Fungi</taxon>
        <taxon>Dikarya</taxon>
        <taxon>Ascomycota</taxon>
        <taxon>Pezizomycotina</taxon>
        <taxon>Sordariomycetes</taxon>
        <taxon>Hypocreomycetidae</taxon>
        <taxon>Hypocreales</taxon>
        <taxon>Nectriaceae</taxon>
        <taxon>Cylindrodendrum</taxon>
    </lineage>
</organism>
<feature type="transmembrane region" description="Helical" evidence="5">
    <location>
        <begin position="211"/>
        <end position="228"/>
    </location>
</feature>
<dbReference type="Pfam" id="PF04479">
    <property type="entry name" value="RTA1"/>
    <property type="match status" value="1"/>
</dbReference>
<keyword evidence="3 5" id="KW-1133">Transmembrane helix</keyword>
<feature type="transmembrane region" description="Helical" evidence="5">
    <location>
        <begin position="256"/>
        <end position="275"/>
    </location>
</feature>
<comment type="caution">
    <text evidence="6">The sequence shown here is derived from an EMBL/GenBank/DDBJ whole genome shotgun (WGS) entry which is preliminary data.</text>
</comment>
<keyword evidence="7" id="KW-1185">Reference proteome</keyword>